<evidence type="ECO:0000313" key="1">
    <source>
        <dbReference type="EMBL" id="GME92191.1"/>
    </source>
</evidence>
<gene>
    <name evidence="1" type="ORF">Amon02_000905200</name>
</gene>
<dbReference type="EMBL" id="BSXS01008327">
    <property type="protein sequence ID" value="GME92191.1"/>
    <property type="molecule type" value="Genomic_DNA"/>
</dbReference>
<name>A0ACB5TP74_AMBMO</name>
<sequence>MEPVVKINSGSNNASKPLLPERLYLSIPPHQQLIKPPATLDFNNPETLDIYTKMVVFKDDTKGQSGALELAYSINSLSNLQKRNILAIAQFLNLVTCEVWDQPGQQSSSGSNGGLLLIRREPLPFGSNINSGSVGASGIVSTTPSGSSTNIAGGGFGGVSPLIHNKVQES</sequence>
<dbReference type="Proteomes" id="UP001165064">
    <property type="component" value="Unassembled WGS sequence"/>
</dbReference>
<protein>
    <submittedName>
        <fullName evidence="1">Unnamed protein product</fullName>
    </submittedName>
</protein>
<organism evidence="1 2">
    <name type="scientific">Ambrosiozyma monospora</name>
    <name type="common">Yeast</name>
    <name type="synonym">Endomycopsis monosporus</name>
    <dbReference type="NCBI Taxonomy" id="43982"/>
    <lineage>
        <taxon>Eukaryota</taxon>
        <taxon>Fungi</taxon>
        <taxon>Dikarya</taxon>
        <taxon>Ascomycota</taxon>
        <taxon>Saccharomycotina</taxon>
        <taxon>Pichiomycetes</taxon>
        <taxon>Pichiales</taxon>
        <taxon>Pichiaceae</taxon>
        <taxon>Ambrosiozyma</taxon>
    </lineage>
</organism>
<proteinExistence type="predicted"/>
<accession>A0ACB5TP74</accession>
<evidence type="ECO:0000313" key="2">
    <source>
        <dbReference type="Proteomes" id="UP001165064"/>
    </source>
</evidence>
<comment type="caution">
    <text evidence="1">The sequence shown here is derived from an EMBL/GenBank/DDBJ whole genome shotgun (WGS) entry which is preliminary data.</text>
</comment>
<reference evidence="1" key="1">
    <citation type="submission" date="2023-04" db="EMBL/GenBank/DDBJ databases">
        <title>Ambrosiozyma monospora NBRC 10751.</title>
        <authorList>
            <person name="Ichikawa N."/>
            <person name="Sato H."/>
            <person name="Tonouchi N."/>
        </authorList>
    </citation>
    <scope>NUCLEOTIDE SEQUENCE</scope>
    <source>
        <strain evidence="1">NBRC 10751</strain>
    </source>
</reference>
<keyword evidence="2" id="KW-1185">Reference proteome</keyword>